<keyword evidence="2" id="KW-0433">Leucine-rich repeat</keyword>
<sequence>MLPQGPPGTLNRTAAKLQELSLAANLLPSWNEVSRLAEELPSLCSLDLSWNRMAFPSASTDSPAFAALRLLVLNFCCLAWEQVQSIEKALPALEELCLCGNGIEKIENSIHGFQMLKVLKLRSTSLAGSEFKQLDCLLLGNNKLNSWQSIDALAHFERLKEVIARLPHLTTLNASTISPYERKESELRYMRAILGELHGLSSDLDAQTKLNAMHPRLTKLQAKYGDTGAPAVAAASAPSALSSNMLQLRLTCTASNSTSVTKKLPRNMNLRKLKQLCERLFKLPAQHQALSARGPTGDGMLRSLGIDDEAILGSFDLEDGTELLVAELDVKAVEREAAEQRAALCAEHEQRLTHQAKGMELLTAARDERLVGTLRPSLI</sequence>
<dbReference type="RefSeq" id="XP_005644251.1">
    <property type="nucleotide sequence ID" value="XM_005644194.1"/>
</dbReference>
<evidence type="ECO:0000313" key="5">
    <source>
        <dbReference type="EMBL" id="EIE19707.1"/>
    </source>
</evidence>
<keyword evidence="6" id="KW-1185">Reference proteome</keyword>
<comment type="subcellular location">
    <subcellularLocation>
        <location evidence="1">Cytoplasm</location>
        <location evidence="1">Cytoskeleton</location>
        <location evidence="1">Cilium axoneme</location>
    </subcellularLocation>
</comment>
<name>I0YMT8_COCSC</name>
<gene>
    <name evidence="5" type="ORF">COCSUDRAFT_48833</name>
</gene>
<dbReference type="GeneID" id="17037679"/>
<keyword evidence="3" id="KW-0677">Repeat</keyword>
<proteinExistence type="predicted"/>
<dbReference type="Gene3D" id="3.80.10.10">
    <property type="entry name" value="Ribonuclease Inhibitor"/>
    <property type="match status" value="1"/>
</dbReference>
<dbReference type="Gene3D" id="3.10.20.90">
    <property type="entry name" value="Phosphatidylinositol 3-kinase Catalytic Subunit, Chain A, domain 1"/>
    <property type="match status" value="1"/>
</dbReference>
<accession>I0YMT8</accession>
<evidence type="ECO:0000259" key="4">
    <source>
        <dbReference type="Pfam" id="PF14560"/>
    </source>
</evidence>
<dbReference type="Proteomes" id="UP000007264">
    <property type="component" value="Unassembled WGS sequence"/>
</dbReference>
<comment type="caution">
    <text evidence="5">The sequence shown here is derived from an EMBL/GenBank/DDBJ whole genome shotgun (WGS) entry which is preliminary data.</text>
</comment>
<dbReference type="InterPro" id="IPR032675">
    <property type="entry name" value="LRR_dom_sf"/>
</dbReference>
<dbReference type="Pfam" id="PF14560">
    <property type="entry name" value="Ubiquitin_2"/>
    <property type="match status" value="1"/>
</dbReference>
<dbReference type="eggNOG" id="KOG2982">
    <property type="taxonomic scope" value="Eukaryota"/>
</dbReference>
<dbReference type="InterPro" id="IPR000626">
    <property type="entry name" value="Ubiquitin-like_dom"/>
</dbReference>
<dbReference type="EMBL" id="AGSI01000018">
    <property type="protein sequence ID" value="EIE19707.1"/>
    <property type="molecule type" value="Genomic_DNA"/>
</dbReference>
<dbReference type="GO" id="GO:0005930">
    <property type="term" value="C:axoneme"/>
    <property type="evidence" value="ECO:0007669"/>
    <property type="project" value="UniProtKB-SubCell"/>
</dbReference>
<dbReference type="SUPFAM" id="SSF52047">
    <property type="entry name" value="RNI-like"/>
    <property type="match status" value="1"/>
</dbReference>
<dbReference type="InterPro" id="IPR044079">
    <property type="entry name" value="Ubl_TBCE"/>
</dbReference>
<reference evidence="5 6" key="1">
    <citation type="journal article" date="2012" name="Genome Biol.">
        <title>The genome of the polar eukaryotic microalga coccomyxa subellipsoidea reveals traits of cold adaptation.</title>
        <authorList>
            <person name="Blanc G."/>
            <person name="Agarkova I."/>
            <person name="Grimwood J."/>
            <person name="Kuo A."/>
            <person name="Brueggeman A."/>
            <person name="Dunigan D."/>
            <person name="Gurnon J."/>
            <person name="Ladunga I."/>
            <person name="Lindquist E."/>
            <person name="Lucas S."/>
            <person name="Pangilinan J."/>
            <person name="Proschold T."/>
            <person name="Salamov A."/>
            <person name="Schmutz J."/>
            <person name="Weeks D."/>
            <person name="Yamada T."/>
            <person name="Claverie J.M."/>
            <person name="Grigoriev I."/>
            <person name="Van Etten J."/>
            <person name="Lomsadze A."/>
            <person name="Borodovsky M."/>
        </authorList>
    </citation>
    <scope>NUCLEOTIDE SEQUENCE [LARGE SCALE GENOMIC DNA]</scope>
    <source>
        <strain evidence="5 6">C-169</strain>
    </source>
</reference>
<protein>
    <recommendedName>
        <fullName evidence="4">Ubiquitin-like domain-containing protein</fullName>
    </recommendedName>
</protein>
<evidence type="ECO:0000256" key="2">
    <source>
        <dbReference type="ARBA" id="ARBA00022614"/>
    </source>
</evidence>
<dbReference type="STRING" id="574566.I0YMT8"/>
<dbReference type="InterPro" id="IPR029071">
    <property type="entry name" value="Ubiquitin-like_domsf"/>
</dbReference>
<dbReference type="PANTHER" id="PTHR46652">
    <property type="entry name" value="LEUCINE-RICH REPEAT AND IQ DOMAIN-CONTAINING PROTEIN 1-RELATED"/>
    <property type="match status" value="1"/>
</dbReference>
<dbReference type="InterPro" id="IPR050836">
    <property type="entry name" value="SDS22/Internalin_LRR"/>
</dbReference>
<dbReference type="AlphaFoldDB" id="I0YMT8"/>
<evidence type="ECO:0000256" key="1">
    <source>
        <dbReference type="ARBA" id="ARBA00004430"/>
    </source>
</evidence>
<dbReference type="KEGG" id="csl:COCSUDRAFT_48833"/>
<dbReference type="OrthoDB" id="5273213at2759"/>
<dbReference type="SUPFAM" id="SSF54236">
    <property type="entry name" value="Ubiquitin-like"/>
    <property type="match status" value="1"/>
</dbReference>
<feature type="domain" description="Ubiquitin-like" evidence="4">
    <location>
        <begin position="246"/>
        <end position="329"/>
    </location>
</feature>
<organism evidence="5 6">
    <name type="scientific">Coccomyxa subellipsoidea (strain C-169)</name>
    <name type="common">Green microalga</name>
    <dbReference type="NCBI Taxonomy" id="574566"/>
    <lineage>
        <taxon>Eukaryota</taxon>
        <taxon>Viridiplantae</taxon>
        <taxon>Chlorophyta</taxon>
        <taxon>core chlorophytes</taxon>
        <taxon>Trebouxiophyceae</taxon>
        <taxon>Trebouxiophyceae incertae sedis</taxon>
        <taxon>Coccomyxaceae</taxon>
        <taxon>Coccomyxa</taxon>
        <taxon>Coccomyxa subellipsoidea</taxon>
    </lineage>
</organism>
<evidence type="ECO:0000313" key="6">
    <source>
        <dbReference type="Proteomes" id="UP000007264"/>
    </source>
</evidence>
<dbReference type="PANTHER" id="PTHR46652:SF3">
    <property type="entry name" value="LEUCINE-RICH REPEAT-CONTAINING PROTEIN 9"/>
    <property type="match status" value="1"/>
</dbReference>
<dbReference type="CDD" id="cd17044">
    <property type="entry name" value="Ubl_TBCE"/>
    <property type="match status" value="1"/>
</dbReference>
<evidence type="ECO:0000256" key="3">
    <source>
        <dbReference type="ARBA" id="ARBA00022737"/>
    </source>
</evidence>